<dbReference type="EMBL" id="AP013068">
    <property type="protein sequence ID" value="BAN49223.1"/>
    <property type="molecule type" value="Genomic_DNA"/>
</dbReference>
<gene>
    <name evidence="3" type="ORF">PCA10_34910</name>
</gene>
<protein>
    <recommendedName>
        <fullName evidence="5">Dienelactone hydrolase</fullName>
    </recommendedName>
</protein>
<dbReference type="SUPFAM" id="SSF53474">
    <property type="entry name" value="alpha/beta-Hydrolases"/>
    <property type="match status" value="1"/>
</dbReference>
<evidence type="ECO:0000256" key="2">
    <source>
        <dbReference type="SAM" id="SignalP"/>
    </source>
</evidence>
<dbReference type="Pfam" id="PF03403">
    <property type="entry name" value="PAF-AH_p_II"/>
    <property type="match status" value="1"/>
</dbReference>
<dbReference type="PANTHER" id="PTHR22946">
    <property type="entry name" value="DIENELACTONE HYDROLASE DOMAIN-CONTAINING PROTEIN-RELATED"/>
    <property type="match status" value="1"/>
</dbReference>
<keyword evidence="1" id="KW-0378">Hydrolase</keyword>
<dbReference type="Proteomes" id="UP000015503">
    <property type="component" value="Chromosome"/>
</dbReference>
<dbReference type="GO" id="GO:0052689">
    <property type="term" value="F:carboxylic ester hydrolase activity"/>
    <property type="evidence" value="ECO:0007669"/>
    <property type="project" value="UniProtKB-ARBA"/>
</dbReference>
<keyword evidence="2" id="KW-0732">Signal</keyword>
<organism evidence="3 4">
    <name type="scientific">Metapseudomonas resinovorans NBRC 106553</name>
    <dbReference type="NCBI Taxonomy" id="1245471"/>
    <lineage>
        <taxon>Bacteria</taxon>
        <taxon>Pseudomonadati</taxon>
        <taxon>Pseudomonadota</taxon>
        <taxon>Gammaproteobacteria</taxon>
        <taxon>Pseudomonadales</taxon>
        <taxon>Pseudomonadaceae</taxon>
        <taxon>Metapseudomonas</taxon>
    </lineage>
</organism>
<reference evidence="3 4" key="1">
    <citation type="journal article" date="2013" name="Genome Announc.">
        <title>Complete Genome Sequence of the Carbazole Degrader Pseudomonas resinovorans Strain CA10 (NBRC 106553).</title>
        <authorList>
            <person name="Shintani M."/>
            <person name="Hosoyama A."/>
            <person name="Ohji S."/>
            <person name="Tsuchikane K."/>
            <person name="Takarada H."/>
            <person name="Yamazoe A."/>
            <person name="Fujita N."/>
            <person name="Nojiri H."/>
        </authorList>
    </citation>
    <scope>NUCLEOTIDE SEQUENCE [LARGE SCALE GENOMIC DNA]</scope>
    <source>
        <strain evidence="3 4">NBRC 106553</strain>
    </source>
</reference>
<feature type="signal peptide" evidence="2">
    <location>
        <begin position="1"/>
        <end position="22"/>
    </location>
</feature>
<dbReference type="KEGG" id="pre:PCA10_34910"/>
<dbReference type="PANTHER" id="PTHR22946:SF9">
    <property type="entry name" value="POLYKETIDE TRANSFERASE AF380"/>
    <property type="match status" value="1"/>
</dbReference>
<accession>S6AT07</accession>
<dbReference type="PATRIC" id="fig|1245471.3.peg.3531"/>
<dbReference type="InterPro" id="IPR050261">
    <property type="entry name" value="FrsA_esterase"/>
</dbReference>
<dbReference type="STRING" id="1245471.PCA10_34910"/>
<sequence>MLVRLSAILALMALLAPVAALSAPAVGMHWLALADPLVESQPLNAVAFYPAQGRPRSSEVDVYRVDAAQDAPLAAGRFPLVVISHGNNGSPFAHHDLATALAKAGFIVVAVLHTGDNYQDRSRAGTFSNLYGRPLQLSAAIDSVQSDPLLMAGLDSRRVGVIGYSAGGESALILAGAQPEPERLRAYCRQWPDDQDACGSGGALIPDRDDLSAFADPRVGAVMLMAPLALMFDRKGLEPVRVPVLIYSGDADRILQLEQNAAALAQQLPIPPDFRLLPGAGHFVFMAPCPEALEAVAPHVCEDADGVDRNAIHERLSVEAVRFFSRTLGGSQPDSAGGG</sequence>
<dbReference type="Gene3D" id="3.40.50.1820">
    <property type="entry name" value="alpha/beta hydrolase"/>
    <property type="match status" value="1"/>
</dbReference>
<dbReference type="HOGENOM" id="CLU_045366_0_0_6"/>
<evidence type="ECO:0000256" key="1">
    <source>
        <dbReference type="ARBA" id="ARBA00022801"/>
    </source>
</evidence>
<feature type="chain" id="PRO_5004536168" description="Dienelactone hydrolase" evidence="2">
    <location>
        <begin position="23"/>
        <end position="339"/>
    </location>
</feature>
<evidence type="ECO:0000313" key="4">
    <source>
        <dbReference type="Proteomes" id="UP000015503"/>
    </source>
</evidence>
<name>S6AT07_METRE</name>
<evidence type="ECO:0000313" key="3">
    <source>
        <dbReference type="EMBL" id="BAN49223.1"/>
    </source>
</evidence>
<keyword evidence="4" id="KW-1185">Reference proteome</keyword>
<evidence type="ECO:0008006" key="5">
    <source>
        <dbReference type="Google" id="ProtNLM"/>
    </source>
</evidence>
<dbReference type="InterPro" id="IPR016986">
    <property type="entry name" value="UCP031982_abhydr"/>
</dbReference>
<dbReference type="InterPro" id="IPR029058">
    <property type="entry name" value="AB_hydrolase_fold"/>
</dbReference>
<dbReference type="AlphaFoldDB" id="S6AT07"/>
<dbReference type="PIRSF" id="PIRSF031982">
    <property type="entry name" value="UCP031982_abhydr"/>
    <property type="match status" value="1"/>
</dbReference>
<proteinExistence type="predicted"/>
<dbReference type="eggNOG" id="COG4188">
    <property type="taxonomic scope" value="Bacteria"/>
</dbReference>